<reference evidence="2" key="1">
    <citation type="journal article" date="2020" name="Cell">
        <title>Large-Scale Comparative Analyses of Tick Genomes Elucidate Their Genetic Diversity and Vector Capacities.</title>
        <authorList>
            <consortium name="Tick Genome and Microbiome Consortium (TIGMIC)"/>
            <person name="Jia N."/>
            <person name="Wang J."/>
            <person name="Shi W."/>
            <person name="Du L."/>
            <person name="Sun Y."/>
            <person name="Zhan W."/>
            <person name="Jiang J.F."/>
            <person name="Wang Q."/>
            <person name="Zhang B."/>
            <person name="Ji P."/>
            <person name="Bell-Sakyi L."/>
            <person name="Cui X.M."/>
            <person name="Yuan T.T."/>
            <person name="Jiang B.G."/>
            <person name="Yang W.F."/>
            <person name="Lam T.T."/>
            <person name="Chang Q.C."/>
            <person name="Ding S.J."/>
            <person name="Wang X.J."/>
            <person name="Zhu J.G."/>
            <person name="Ruan X.D."/>
            <person name="Zhao L."/>
            <person name="Wei J.T."/>
            <person name="Ye R.Z."/>
            <person name="Que T.C."/>
            <person name="Du C.H."/>
            <person name="Zhou Y.H."/>
            <person name="Cheng J.X."/>
            <person name="Dai P.F."/>
            <person name="Guo W.B."/>
            <person name="Han X.H."/>
            <person name="Huang E.J."/>
            <person name="Li L.F."/>
            <person name="Wei W."/>
            <person name="Gao Y.C."/>
            <person name="Liu J.Z."/>
            <person name="Shao H.Z."/>
            <person name="Wang X."/>
            <person name="Wang C.C."/>
            <person name="Yang T.C."/>
            <person name="Huo Q.B."/>
            <person name="Li W."/>
            <person name="Chen H.Y."/>
            <person name="Chen S.E."/>
            <person name="Zhou L.G."/>
            <person name="Ni X.B."/>
            <person name="Tian J.H."/>
            <person name="Sheng Y."/>
            <person name="Liu T."/>
            <person name="Pan Y.S."/>
            <person name="Xia L.Y."/>
            <person name="Li J."/>
            <person name="Zhao F."/>
            <person name="Cao W.C."/>
        </authorList>
    </citation>
    <scope>NUCLEOTIDE SEQUENCE</scope>
    <source>
        <strain evidence="2">Rsan-2018</strain>
    </source>
</reference>
<proteinExistence type="predicted"/>
<feature type="compositionally biased region" description="Basic and acidic residues" evidence="1">
    <location>
        <begin position="42"/>
        <end position="56"/>
    </location>
</feature>
<dbReference type="EMBL" id="JABSTV010001245">
    <property type="protein sequence ID" value="KAH7982039.1"/>
    <property type="molecule type" value="Genomic_DNA"/>
</dbReference>
<feature type="region of interest" description="Disordered" evidence="1">
    <location>
        <begin position="1"/>
        <end position="60"/>
    </location>
</feature>
<evidence type="ECO:0000313" key="3">
    <source>
        <dbReference type="Proteomes" id="UP000821837"/>
    </source>
</evidence>
<gene>
    <name evidence="2" type="ORF">HPB52_002688</name>
</gene>
<dbReference type="Proteomes" id="UP000821837">
    <property type="component" value="Chromosome 1"/>
</dbReference>
<protein>
    <submittedName>
        <fullName evidence="2">Uncharacterized protein</fullName>
    </submittedName>
</protein>
<evidence type="ECO:0000256" key="1">
    <source>
        <dbReference type="SAM" id="MobiDB-lite"/>
    </source>
</evidence>
<keyword evidence="3" id="KW-1185">Reference proteome</keyword>
<organism evidence="2 3">
    <name type="scientific">Rhipicephalus sanguineus</name>
    <name type="common">Brown dog tick</name>
    <name type="synonym">Ixodes sanguineus</name>
    <dbReference type="NCBI Taxonomy" id="34632"/>
    <lineage>
        <taxon>Eukaryota</taxon>
        <taxon>Metazoa</taxon>
        <taxon>Ecdysozoa</taxon>
        <taxon>Arthropoda</taxon>
        <taxon>Chelicerata</taxon>
        <taxon>Arachnida</taxon>
        <taxon>Acari</taxon>
        <taxon>Parasitiformes</taxon>
        <taxon>Ixodida</taxon>
        <taxon>Ixodoidea</taxon>
        <taxon>Ixodidae</taxon>
        <taxon>Rhipicephalinae</taxon>
        <taxon>Rhipicephalus</taxon>
        <taxon>Rhipicephalus</taxon>
    </lineage>
</organism>
<reference evidence="2" key="2">
    <citation type="submission" date="2021-09" db="EMBL/GenBank/DDBJ databases">
        <authorList>
            <person name="Jia N."/>
            <person name="Wang J."/>
            <person name="Shi W."/>
            <person name="Du L."/>
            <person name="Sun Y."/>
            <person name="Zhan W."/>
            <person name="Jiang J."/>
            <person name="Wang Q."/>
            <person name="Zhang B."/>
            <person name="Ji P."/>
            <person name="Sakyi L.B."/>
            <person name="Cui X."/>
            <person name="Yuan T."/>
            <person name="Jiang B."/>
            <person name="Yang W."/>
            <person name="Lam T.T.-Y."/>
            <person name="Chang Q."/>
            <person name="Ding S."/>
            <person name="Wang X."/>
            <person name="Zhu J."/>
            <person name="Ruan X."/>
            <person name="Zhao L."/>
            <person name="Wei J."/>
            <person name="Que T."/>
            <person name="Du C."/>
            <person name="Cheng J."/>
            <person name="Dai P."/>
            <person name="Han X."/>
            <person name="Huang E."/>
            <person name="Gao Y."/>
            <person name="Liu J."/>
            <person name="Shao H."/>
            <person name="Ye R."/>
            <person name="Li L."/>
            <person name="Wei W."/>
            <person name="Wang X."/>
            <person name="Wang C."/>
            <person name="Huo Q."/>
            <person name="Li W."/>
            <person name="Guo W."/>
            <person name="Chen H."/>
            <person name="Chen S."/>
            <person name="Zhou L."/>
            <person name="Zhou L."/>
            <person name="Ni X."/>
            <person name="Tian J."/>
            <person name="Zhou Y."/>
            <person name="Sheng Y."/>
            <person name="Liu T."/>
            <person name="Pan Y."/>
            <person name="Xia L."/>
            <person name="Li J."/>
            <person name="Zhao F."/>
            <person name="Cao W."/>
        </authorList>
    </citation>
    <scope>NUCLEOTIDE SEQUENCE</scope>
    <source>
        <strain evidence="2">Rsan-2018</strain>
        <tissue evidence="2">Larvae</tissue>
    </source>
</reference>
<name>A0A9D4T6M5_RHISA</name>
<evidence type="ECO:0000313" key="2">
    <source>
        <dbReference type="EMBL" id="KAH7982039.1"/>
    </source>
</evidence>
<comment type="caution">
    <text evidence="2">The sequence shown here is derived from an EMBL/GenBank/DDBJ whole genome shotgun (WGS) entry which is preliminary data.</text>
</comment>
<sequence length="169" mass="19273">MEVDETASNDTPDEDGDNVTPEAETDADGWIEVTRRKKKREARRDDEPSPQRETQMRGRKGGIVKKILRTSKMPRLPKGNIKVIMRPRNRLNLRTAGGVALDETIRRTADINADETITICPNYTQNILVASTPDQETAGKLAKIRSEWGTRNTRSVRMSLRRKKWSRES</sequence>
<dbReference type="AlphaFoldDB" id="A0A9D4T6M5"/>
<accession>A0A9D4T6M5</accession>
<feature type="compositionally biased region" description="Acidic residues" evidence="1">
    <location>
        <begin position="1"/>
        <end position="29"/>
    </location>
</feature>